<dbReference type="EC" id="2.7.13.3" evidence="3"/>
<feature type="transmembrane region" description="Helical" evidence="12">
    <location>
        <begin position="39"/>
        <end position="62"/>
    </location>
</feature>
<dbReference type="GO" id="GO:0000155">
    <property type="term" value="F:phosphorelay sensor kinase activity"/>
    <property type="evidence" value="ECO:0007669"/>
    <property type="project" value="InterPro"/>
</dbReference>
<dbReference type="PANTHER" id="PTHR45436">
    <property type="entry name" value="SENSOR HISTIDINE KINASE YKOH"/>
    <property type="match status" value="1"/>
</dbReference>
<dbReference type="PROSITE" id="PS50885">
    <property type="entry name" value="HAMP"/>
    <property type="match status" value="1"/>
</dbReference>
<dbReference type="Gene3D" id="1.10.287.130">
    <property type="match status" value="1"/>
</dbReference>
<evidence type="ECO:0000313" key="15">
    <source>
        <dbReference type="EMBL" id="GCD40755.1"/>
    </source>
</evidence>
<feature type="region of interest" description="Disordered" evidence="11">
    <location>
        <begin position="1"/>
        <end position="22"/>
    </location>
</feature>
<dbReference type="PRINTS" id="PR00344">
    <property type="entry name" value="BCTRLSENSOR"/>
</dbReference>
<dbReference type="SMART" id="SM00388">
    <property type="entry name" value="HisKA"/>
    <property type="match status" value="1"/>
</dbReference>
<evidence type="ECO:0000256" key="2">
    <source>
        <dbReference type="ARBA" id="ARBA00004236"/>
    </source>
</evidence>
<evidence type="ECO:0000256" key="7">
    <source>
        <dbReference type="ARBA" id="ARBA00022777"/>
    </source>
</evidence>
<dbReference type="PANTHER" id="PTHR45436:SF5">
    <property type="entry name" value="SENSOR HISTIDINE KINASE TRCS"/>
    <property type="match status" value="1"/>
</dbReference>
<dbReference type="InterPro" id="IPR005467">
    <property type="entry name" value="His_kinase_dom"/>
</dbReference>
<dbReference type="InterPro" id="IPR036097">
    <property type="entry name" value="HisK_dim/P_sf"/>
</dbReference>
<comment type="caution">
    <text evidence="15">The sequence shown here is derived from an EMBL/GenBank/DDBJ whole genome shotgun (WGS) entry which is preliminary data.</text>
</comment>
<keyword evidence="4" id="KW-0597">Phosphoprotein</keyword>
<dbReference type="Proteomes" id="UP000286746">
    <property type="component" value="Unassembled WGS sequence"/>
</dbReference>
<dbReference type="InterPro" id="IPR003661">
    <property type="entry name" value="HisK_dim/P_dom"/>
</dbReference>
<comment type="subcellular location">
    <subcellularLocation>
        <location evidence="2">Cell membrane</location>
    </subcellularLocation>
</comment>
<keyword evidence="7" id="KW-0418">Kinase</keyword>
<dbReference type="SUPFAM" id="SSF55874">
    <property type="entry name" value="ATPase domain of HSP90 chaperone/DNA topoisomerase II/histidine kinase"/>
    <property type="match status" value="1"/>
</dbReference>
<keyword evidence="5" id="KW-0808">Transferase</keyword>
<dbReference type="Gene3D" id="3.30.565.10">
    <property type="entry name" value="Histidine kinase-like ATPase, C-terminal domain"/>
    <property type="match status" value="1"/>
</dbReference>
<dbReference type="GO" id="GO:0005886">
    <property type="term" value="C:plasma membrane"/>
    <property type="evidence" value="ECO:0007669"/>
    <property type="project" value="UniProtKB-SubCell"/>
</dbReference>
<evidence type="ECO:0000256" key="12">
    <source>
        <dbReference type="SAM" id="Phobius"/>
    </source>
</evidence>
<dbReference type="Pfam" id="PF02518">
    <property type="entry name" value="HATPase_c"/>
    <property type="match status" value="1"/>
</dbReference>
<dbReference type="Gene3D" id="6.10.340.10">
    <property type="match status" value="1"/>
</dbReference>
<feature type="compositionally biased region" description="Pro residues" evidence="11">
    <location>
        <begin position="1"/>
        <end position="20"/>
    </location>
</feature>
<dbReference type="InterPro" id="IPR003594">
    <property type="entry name" value="HATPase_dom"/>
</dbReference>
<keyword evidence="6 12" id="KW-0812">Transmembrane</keyword>
<proteinExistence type="predicted"/>
<dbReference type="InterPro" id="IPR036890">
    <property type="entry name" value="HATPase_C_sf"/>
</dbReference>
<keyword evidence="8 12" id="KW-1133">Transmembrane helix</keyword>
<dbReference type="InterPro" id="IPR050428">
    <property type="entry name" value="TCS_sensor_his_kinase"/>
</dbReference>
<reference evidence="15 16" key="1">
    <citation type="submission" date="2018-11" db="EMBL/GenBank/DDBJ databases">
        <title>Whole genome sequence of Streptomyces paromomycinus NBRC 15454(T).</title>
        <authorList>
            <person name="Komaki H."/>
            <person name="Tamura T."/>
        </authorList>
    </citation>
    <scope>NUCLEOTIDE SEQUENCE [LARGE SCALE GENOMIC DNA]</scope>
    <source>
        <strain evidence="15 16">NBRC 15454</strain>
    </source>
</reference>
<evidence type="ECO:0000256" key="1">
    <source>
        <dbReference type="ARBA" id="ARBA00000085"/>
    </source>
</evidence>
<evidence type="ECO:0000256" key="6">
    <source>
        <dbReference type="ARBA" id="ARBA00022692"/>
    </source>
</evidence>
<evidence type="ECO:0000256" key="10">
    <source>
        <dbReference type="ARBA" id="ARBA00023136"/>
    </source>
</evidence>
<dbReference type="CDD" id="cd06225">
    <property type="entry name" value="HAMP"/>
    <property type="match status" value="1"/>
</dbReference>
<dbReference type="SMART" id="SM00304">
    <property type="entry name" value="HAMP"/>
    <property type="match status" value="1"/>
</dbReference>
<accession>A0A401VUL3</accession>
<comment type="catalytic activity">
    <reaction evidence="1">
        <text>ATP + protein L-histidine = ADP + protein N-phospho-L-histidine.</text>
        <dbReference type="EC" id="2.7.13.3"/>
    </reaction>
</comment>
<evidence type="ECO:0000256" key="3">
    <source>
        <dbReference type="ARBA" id="ARBA00012438"/>
    </source>
</evidence>
<dbReference type="Pfam" id="PF00672">
    <property type="entry name" value="HAMP"/>
    <property type="match status" value="1"/>
</dbReference>
<dbReference type="SUPFAM" id="SSF47384">
    <property type="entry name" value="Homodimeric domain of signal transducing histidine kinase"/>
    <property type="match status" value="1"/>
</dbReference>
<dbReference type="PROSITE" id="PS50109">
    <property type="entry name" value="HIS_KIN"/>
    <property type="match status" value="1"/>
</dbReference>
<evidence type="ECO:0000313" key="16">
    <source>
        <dbReference type="Proteomes" id="UP000286746"/>
    </source>
</evidence>
<dbReference type="CDD" id="cd00082">
    <property type="entry name" value="HisKA"/>
    <property type="match status" value="1"/>
</dbReference>
<evidence type="ECO:0000256" key="8">
    <source>
        <dbReference type="ARBA" id="ARBA00022989"/>
    </source>
</evidence>
<protein>
    <recommendedName>
        <fullName evidence="3">histidine kinase</fullName>
        <ecNumber evidence="3">2.7.13.3</ecNumber>
    </recommendedName>
</protein>
<evidence type="ECO:0000256" key="9">
    <source>
        <dbReference type="ARBA" id="ARBA00023012"/>
    </source>
</evidence>
<feature type="transmembrane region" description="Helical" evidence="12">
    <location>
        <begin position="123"/>
        <end position="141"/>
    </location>
</feature>
<evidence type="ECO:0000256" key="4">
    <source>
        <dbReference type="ARBA" id="ARBA00022553"/>
    </source>
</evidence>
<dbReference type="Pfam" id="PF00512">
    <property type="entry name" value="HisKA"/>
    <property type="match status" value="1"/>
</dbReference>
<dbReference type="AlphaFoldDB" id="A0A401VUL3"/>
<name>A0A401VUL3_STREY</name>
<sequence>MPVPAEPHPSTVLPPKPSAGPEPALRPVRWFRPTIRIRLTLLYGGMFLMAGVVLLAIIYMFAANTLKEGTPEFQVFGSDISLGNVNCRDLPAVATVDDINAAISNCLREQRASVLQTFLNRSLLALLGLTVVAFAFGYAMAGRVLSPLGRITRTAQRVAGSDLHRRIELGGPDDELKELADTFDEMLDRLDRAFESQRRFVANASHELRTPLAINRTLLEVQLADPQASPELAQLGKTLLATNERSEQLVEGLLLLARSENKIVDKKPVDLAEVASQAVDQARAEAQAKGVEMRGVRQQAFVQGNGVLLERIALNLVQNAVRYNVPQDGWVEVTTEPQQGCAVLVVSNTGPAVPAYEVENLFEPFRRLRTERTGSDKGVGLGLTVVRSAVRAHDGTTTATPREGGGLTVRVVLPL</sequence>
<keyword evidence="9" id="KW-0902">Two-component regulatory system</keyword>
<evidence type="ECO:0000259" key="13">
    <source>
        <dbReference type="PROSITE" id="PS50109"/>
    </source>
</evidence>
<evidence type="ECO:0000256" key="11">
    <source>
        <dbReference type="SAM" id="MobiDB-lite"/>
    </source>
</evidence>
<dbReference type="InterPro" id="IPR003660">
    <property type="entry name" value="HAMP_dom"/>
</dbReference>
<feature type="domain" description="HAMP" evidence="14">
    <location>
        <begin position="142"/>
        <end position="195"/>
    </location>
</feature>
<gene>
    <name evidence="15" type="primary">cutS_1</name>
    <name evidence="15" type="ORF">GKJPGBOP_00408</name>
</gene>
<feature type="domain" description="Histidine kinase" evidence="13">
    <location>
        <begin position="203"/>
        <end position="415"/>
    </location>
</feature>
<dbReference type="SUPFAM" id="SSF158472">
    <property type="entry name" value="HAMP domain-like"/>
    <property type="match status" value="1"/>
</dbReference>
<keyword evidence="10 12" id="KW-0472">Membrane</keyword>
<dbReference type="InterPro" id="IPR004358">
    <property type="entry name" value="Sig_transdc_His_kin-like_C"/>
</dbReference>
<evidence type="ECO:0000256" key="5">
    <source>
        <dbReference type="ARBA" id="ARBA00022679"/>
    </source>
</evidence>
<evidence type="ECO:0000259" key="14">
    <source>
        <dbReference type="PROSITE" id="PS50885"/>
    </source>
</evidence>
<dbReference type="EMBL" id="BHZD01000001">
    <property type="protein sequence ID" value="GCD40755.1"/>
    <property type="molecule type" value="Genomic_DNA"/>
</dbReference>
<dbReference type="SMART" id="SM00387">
    <property type="entry name" value="HATPase_c"/>
    <property type="match status" value="1"/>
</dbReference>
<organism evidence="15 16">
    <name type="scientific">Streptomyces paromomycinus</name>
    <name type="common">Streptomyces rimosus subsp. paromomycinus</name>
    <dbReference type="NCBI Taxonomy" id="92743"/>
    <lineage>
        <taxon>Bacteria</taxon>
        <taxon>Bacillati</taxon>
        <taxon>Actinomycetota</taxon>
        <taxon>Actinomycetes</taxon>
        <taxon>Kitasatosporales</taxon>
        <taxon>Streptomycetaceae</taxon>
        <taxon>Streptomyces</taxon>
    </lineage>
</organism>
<keyword evidence="16" id="KW-1185">Reference proteome</keyword>